<proteinExistence type="predicted"/>
<gene>
    <name evidence="1" type="ORF">AGR7C_Cc60023</name>
</gene>
<accession>A0A1S7QJT4</accession>
<reference evidence="1 2" key="1">
    <citation type="submission" date="2016-01" db="EMBL/GenBank/DDBJ databases">
        <authorList>
            <person name="Oliw E.H."/>
        </authorList>
    </citation>
    <scope>NUCLEOTIDE SEQUENCE [LARGE SCALE GENOMIC DNA]</scope>
    <source>
        <strain evidence="1 2">Zutra 3-1</strain>
    </source>
</reference>
<organism evidence="1 2">
    <name type="scientific">Agrobacterium deltaense Zutra 3/1</name>
    <dbReference type="NCBI Taxonomy" id="1183427"/>
    <lineage>
        <taxon>Bacteria</taxon>
        <taxon>Pseudomonadati</taxon>
        <taxon>Pseudomonadota</taxon>
        <taxon>Alphaproteobacteria</taxon>
        <taxon>Hyphomicrobiales</taxon>
        <taxon>Rhizobiaceae</taxon>
        <taxon>Rhizobium/Agrobacterium group</taxon>
        <taxon>Agrobacterium</taxon>
    </lineage>
</organism>
<evidence type="ECO:0000313" key="1">
    <source>
        <dbReference type="EMBL" id="CUX38007.1"/>
    </source>
</evidence>
<sequence length="69" mass="7676">MRGLALDLSLALAPSSRCRDLLPLGEKKYAALARSIFPLCFSARMDEPFPPVTTAILFDRNQFAFQVNC</sequence>
<dbReference type="EMBL" id="FBWG01000023">
    <property type="protein sequence ID" value="CUX38007.1"/>
    <property type="molecule type" value="Genomic_DNA"/>
</dbReference>
<dbReference type="Proteomes" id="UP000191987">
    <property type="component" value="Unassembled WGS sequence"/>
</dbReference>
<evidence type="ECO:0000313" key="2">
    <source>
        <dbReference type="Proteomes" id="UP000191987"/>
    </source>
</evidence>
<dbReference type="AlphaFoldDB" id="A0A1S7QJT4"/>
<name>A0A1S7QJT4_9HYPH</name>
<protein>
    <submittedName>
        <fullName evidence="1">Uncharacterized protein</fullName>
    </submittedName>
</protein>